<keyword evidence="2" id="KW-1133">Transmembrane helix</keyword>
<keyword evidence="4" id="KW-1185">Reference proteome</keyword>
<organism evidence="3 4">
    <name type="scientific">Chlorogloeopsis fritschii PCC 6912</name>
    <dbReference type="NCBI Taxonomy" id="211165"/>
    <lineage>
        <taxon>Bacteria</taxon>
        <taxon>Bacillati</taxon>
        <taxon>Cyanobacteriota</taxon>
        <taxon>Cyanophyceae</taxon>
        <taxon>Nostocales</taxon>
        <taxon>Chlorogloeopsidaceae</taxon>
        <taxon>Chlorogloeopsis</taxon>
    </lineage>
</organism>
<name>A0A3S0ZPT0_CHLFR</name>
<dbReference type="AlphaFoldDB" id="A0A3S0ZPT0"/>
<dbReference type="Proteomes" id="UP000268857">
    <property type="component" value="Unassembled WGS sequence"/>
</dbReference>
<dbReference type="STRING" id="211165.GCA_000317285_02359"/>
<protein>
    <submittedName>
        <fullName evidence="3">Uncharacterized protein</fullName>
    </submittedName>
</protein>
<dbReference type="OrthoDB" id="424179at2"/>
<accession>A0A3S0ZPT0</accession>
<feature type="transmembrane region" description="Helical" evidence="2">
    <location>
        <begin position="12"/>
        <end position="30"/>
    </location>
</feature>
<feature type="region of interest" description="Disordered" evidence="1">
    <location>
        <begin position="48"/>
        <end position="67"/>
    </location>
</feature>
<sequence length="223" mass="25379">MNLGVRKINYELWVIAFVFVICDWLSYQALAINRTSLISLSTSKNGGNILPSSTTERDDRDGGKTTCSEQNLETLATRLLRDLPAYSNRATQRARRLKRSVDIYSYMLVAGRPEFTPLPLNPAEATLETSKPTSKGVEQVFFTTLERQYVKGKAVELQQFHWLFLTKNQSGWWMVMMFSQTGSYPKQKPPTPPRESSNSAVAQGIKTWLRDCRAGSLRENFKK</sequence>
<dbReference type="RefSeq" id="WP_016878684.1">
    <property type="nucleotide sequence ID" value="NZ_AJLN01000068.1"/>
</dbReference>
<evidence type="ECO:0000256" key="1">
    <source>
        <dbReference type="SAM" id="MobiDB-lite"/>
    </source>
</evidence>
<proteinExistence type="predicted"/>
<dbReference type="EMBL" id="RSCJ01000010">
    <property type="protein sequence ID" value="RUR80773.1"/>
    <property type="molecule type" value="Genomic_DNA"/>
</dbReference>
<keyword evidence="2" id="KW-0812">Transmembrane</keyword>
<evidence type="ECO:0000256" key="2">
    <source>
        <dbReference type="SAM" id="Phobius"/>
    </source>
</evidence>
<comment type="caution">
    <text evidence="3">The sequence shown here is derived from an EMBL/GenBank/DDBJ whole genome shotgun (WGS) entry which is preliminary data.</text>
</comment>
<evidence type="ECO:0000313" key="3">
    <source>
        <dbReference type="EMBL" id="RUR80773.1"/>
    </source>
</evidence>
<reference evidence="3 4" key="1">
    <citation type="journal article" date="2019" name="Genome Biol. Evol.">
        <title>Day and night: Metabolic profiles and evolutionary relationships of six axenic non-marine cyanobacteria.</title>
        <authorList>
            <person name="Will S.E."/>
            <person name="Henke P."/>
            <person name="Boedeker C."/>
            <person name="Huang S."/>
            <person name="Brinkmann H."/>
            <person name="Rohde M."/>
            <person name="Jarek M."/>
            <person name="Friedl T."/>
            <person name="Seufert S."/>
            <person name="Schumacher M."/>
            <person name="Overmann J."/>
            <person name="Neumann-Schaal M."/>
            <person name="Petersen J."/>
        </authorList>
    </citation>
    <scope>NUCLEOTIDE SEQUENCE [LARGE SCALE GENOMIC DNA]</scope>
    <source>
        <strain evidence="3 4">PCC 6912</strain>
    </source>
</reference>
<evidence type="ECO:0000313" key="4">
    <source>
        <dbReference type="Proteomes" id="UP000268857"/>
    </source>
</evidence>
<feature type="region of interest" description="Disordered" evidence="1">
    <location>
        <begin position="183"/>
        <end position="202"/>
    </location>
</feature>
<gene>
    <name evidence="3" type="ORF">PCC6912_27950</name>
</gene>
<keyword evidence="2" id="KW-0472">Membrane</keyword>